<keyword evidence="3" id="KW-0732">Signal</keyword>
<dbReference type="HOGENOM" id="CLU_1567682_0_0_12"/>
<gene>
    <name evidence="9" type="ORF">BCO_0012001</name>
</gene>
<evidence type="ECO:0000256" key="5">
    <source>
        <dbReference type="ARBA" id="ARBA00023139"/>
    </source>
</evidence>
<geneLocation type="plasmid" evidence="9">
    <name>unnamed</name>
</geneLocation>
<keyword evidence="7 9" id="KW-0449">Lipoprotein</keyword>
<dbReference type="Pfam" id="PF03304">
    <property type="entry name" value="Mlp"/>
    <property type="match status" value="1"/>
</dbReference>
<dbReference type="RefSeq" id="WP_025408917.1">
    <property type="nucleotide sequence ID" value="NZ_CP005768.1"/>
</dbReference>
<reference evidence="9" key="1">
    <citation type="submission" date="2013-04" db="EMBL/GenBank/DDBJ databases">
        <title>Comparative Genomics of Relapsing Fever Spirochetes.</title>
        <authorList>
            <person name="Schwan T.G."/>
            <person name="Raffel S.J."/>
            <person name="Porcella S.F."/>
            <person name="Martens C.A."/>
            <person name="Bruno D.P."/>
            <person name="Ricklefs S.M."/>
            <person name="Barbian K.B."/>
        </authorList>
    </citation>
    <scope>NUCLEOTIDE SEQUENCE</scope>
    <source>
        <strain evidence="9">Co53</strain>
        <plasmid evidence="9">unnamed</plasmid>
    </source>
</reference>
<comment type="subcellular location">
    <subcellularLocation>
        <location evidence="1">Cell outer membrane</location>
        <topology evidence="1">Lipid-anchor</topology>
    </subcellularLocation>
</comment>
<protein>
    <submittedName>
        <fullName evidence="9">Mlp lipoprotein family protein</fullName>
    </submittedName>
</protein>
<dbReference type="InterPro" id="IPR004983">
    <property type="entry name" value="Mlp"/>
</dbReference>
<accession>W5SWZ6</accession>
<evidence type="ECO:0000256" key="8">
    <source>
        <dbReference type="ARBA" id="ARBA00046007"/>
    </source>
</evidence>
<organism evidence="9">
    <name type="scientific">Borrelia coriaceae ATCC 43381</name>
    <dbReference type="NCBI Taxonomy" id="1408429"/>
    <lineage>
        <taxon>Bacteria</taxon>
        <taxon>Pseudomonadati</taxon>
        <taxon>Spirochaetota</taxon>
        <taxon>Spirochaetia</taxon>
        <taxon>Spirochaetales</taxon>
        <taxon>Borreliaceae</taxon>
        <taxon>Borrelia</taxon>
    </lineage>
</organism>
<proteinExistence type="inferred from homology"/>
<keyword evidence="6" id="KW-0998">Cell outer membrane</keyword>
<evidence type="ECO:0000256" key="7">
    <source>
        <dbReference type="ARBA" id="ARBA00023288"/>
    </source>
</evidence>
<dbReference type="EMBL" id="CP005768">
    <property type="protein sequence ID" value="AHH11724.1"/>
    <property type="molecule type" value="Genomic_DNA"/>
</dbReference>
<keyword evidence="4" id="KW-0472">Membrane</keyword>
<comment type="similarity">
    <text evidence="2">Belongs to the Multicopy lipoprotein (Mlp) family.</text>
</comment>
<keyword evidence="5" id="KW-0564">Palmitate</keyword>
<evidence type="ECO:0000313" key="9">
    <source>
        <dbReference type="EMBL" id="AHH11724.1"/>
    </source>
</evidence>
<name>W5SWZ6_9SPIR</name>
<evidence type="ECO:0000256" key="2">
    <source>
        <dbReference type="ARBA" id="ARBA00008380"/>
    </source>
</evidence>
<evidence type="ECO:0000256" key="3">
    <source>
        <dbReference type="ARBA" id="ARBA00022729"/>
    </source>
</evidence>
<dbReference type="GO" id="GO:0009279">
    <property type="term" value="C:cell outer membrane"/>
    <property type="evidence" value="ECO:0007669"/>
    <property type="project" value="UniProtKB-SubCell"/>
</dbReference>
<evidence type="ECO:0000256" key="6">
    <source>
        <dbReference type="ARBA" id="ARBA00023237"/>
    </source>
</evidence>
<comment type="function">
    <text evidence="8">An outer membrane protein that may participate in pathogenesis. Some human Lyme disease patients have antibodies against this protein. The Mlp proteins probably undergo intragenic recombination, generating new alleles.</text>
</comment>
<evidence type="ECO:0000256" key="1">
    <source>
        <dbReference type="ARBA" id="ARBA00004459"/>
    </source>
</evidence>
<sequence>MFFTDVLHDITLTGSVNEKTFQDLKTELLNPYGHVDLLLGEERYERFIRMQLKNNNNRTQALNFLINALPQYFLLQDMKDMYINIRLFILKEFFVFNDNGTIKSIDDEKLKSILDHIHTELNKCNGNETGKNNFRSRIKDYFLKDHKDTILNVDDIFNNFTTEVLSDCQK</sequence>
<evidence type="ECO:0000256" key="4">
    <source>
        <dbReference type="ARBA" id="ARBA00023136"/>
    </source>
</evidence>
<dbReference type="AlphaFoldDB" id="W5SWZ6"/>
<keyword evidence="9" id="KW-0614">Plasmid</keyword>